<dbReference type="OrthoDB" id="10353519at2759"/>
<keyword evidence="2" id="KW-1185">Reference proteome</keyword>
<dbReference type="Proteomes" id="UP000237000">
    <property type="component" value="Unassembled WGS sequence"/>
</dbReference>
<gene>
    <name evidence="1" type="ORF">TorRG33x02_090130</name>
</gene>
<dbReference type="EMBL" id="JXTC01000046">
    <property type="protein sequence ID" value="PON95121.1"/>
    <property type="molecule type" value="Genomic_DNA"/>
</dbReference>
<protein>
    <submittedName>
        <fullName evidence="1">Uncharacterized protein</fullName>
    </submittedName>
</protein>
<reference evidence="2" key="1">
    <citation type="submission" date="2016-06" db="EMBL/GenBank/DDBJ databases">
        <title>Parallel loss of symbiosis genes in relatives of nitrogen-fixing non-legume Parasponia.</title>
        <authorList>
            <person name="Van Velzen R."/>
            <person name="Holmer R."/>
            <person name="Bu F."/>
            <person name="Rutten L."/>
            <person name="Van Zeijl A."/>
            <person name="Liu W."/>
            <person name="Santuari L."/>
            <person name="Cao Q."/>
            <person name="Sharma T."/>
            <person name="Shen D."/>
            <person name="Roswanjaya Y."/>
            <person name="Wardhani T."/>
            <person name="Kalhor M.S."/>
            <person name="Jansen J."/>
            <person name="Van den Hoogen J."/>
            <person name="Gungor B."/>
            <person name="Hartog M."/>
            <person name="Hontelez J."/>
            <person name="Verver J."/>
            <person name="Yang W.-C."/>
            <person name="Schijlen E."/>
            <person name="Repin R."/>
            <person name="Schilthuizen M."/>
            <person name="Schranz E."/>
            <person name="Heidstra R."/>
            <person name="Miyata K."/>
            <person name="Fedorova E."/>
            <person name="Kohlen W."/>
            <person name="Bisseling T."/>
            <person name="Smit S."/>
            <person name="Geurts R."/>
        </authorList>
    </citation>
    <scope>NUCLEOTIDE SEQUENCE [LARGE SCALE GENOMIC DNA]</scope>
    <source>
        <strain evidence="2">cv. RG33-2</strain>
    </source>
</reference>
<dbReference type="AlphaFoldDB" id="A0A2P5FBF6"/>
<sequence>ITFPSCKPYIIKNLESGSQKESKNQDISQNKENKVLNVTIVLSISKYKVNNILQGASYCCCSTQISKSNEITAQ</sequence>
<evidence type="ECO:0000313" key="1">
    <source>
        <dbReference type="EMBL" id="PON95121.1"/>
    </source>
</evidence>
<feature type="non-terminal residue" evidence="1">
    <location>
        <position position="1"/>
    </location>
</feature>
<name>A0A2P5FBF6_TREOI</name>
<evidence type="ECO:0000313" key="2">
    <source>
        <dbReference type="Proteomes" id="UP000237000"/>
    </source>
</evidence>
<organism evidence="1 2">
    <name type="scientific">Trema orientale</name>
    <name type="common">Charcoal tree</name>
    <name type="synonym">Celtis orientalis</name>
    <dbReference type="NCBI Taxonomy" id="63057"/>
    <lineage>
        <taxon>Eukaryota</taxon>
        <taxon>Viridiplantae</taxon>
        <taxon>Streptophyta</taxon>
        <taxon>Embryophyta</taxon>
        <taxon>Tracheophyta</taxon>
        <taxon>Spermatophyta</taxon>
        <taxon>Magnoliopsida</taxon>
        <taxon>eudicotyledons</taxon>
        <taxon>Gunneridae</taxon>
        <taxon>Pentapetalae</taxon>
        <taxon>rosids</taxon>
        <taxon>fabids</taxon>
        <taxon>Rosales</taxon>
        <taxon>Cannabaceae</taxon>
        <taxon>Trema</taxon>
    </lineage>
</organism>
<dbReference type="InParanoid" id="A0A2P5FBF6"/>
<proteinExistence type="predicted"/>
<comment type="caution">
    <text evidence="1">The sequence shown here is derived from an EMBL/GenBank/DDBJ whole genome shotgun (WGS) entry which is preliminary data.</text>
</comment>
<accession>A0A2P5FBF6</accession>